<name>A0ABV6P9P2_9MICC</name>
<organism evidence="6 7">
    <name type="scientific">Micrococcoides hystricis</name>
    <dbReference type="NCBI Taxonomy" id="1572761"/>
    <lineage>
        <taxon>Bacteria</taxon>
        <taxon>Bacillati</taxon>
        <taxon>Actinomycetota</taxon>
        <taxon>Actinomycetes</taxon>
        <taxon>Micrococcales</taxon>
        <taxon>Micrococcaceae</taxon>
        <taxon>Micrococcoides</taxon>
    </lineage>
</organism>
<protein>
    <recommendedName>
        <fullName evidence="5">Maltokinase N-terminal cap domain-containing protein</fullName>
    </recommendedName>
</protein>
<evidence type="ECO:0000313" key="6">
    <source>
        <dbReference type="EMBL" id="MFC0581798.1"/>
    </source>
</evidence>
<keyword evidence="1" id="KW-0808">Transferase</keyword>
<evidence type="ECO:0000256" key="2">
    <source>
        <dbReference type="ARBA" id="ARBA00022741"/>
    </source>
</evidence>
<keyword evidence="3" id="KW-0418">Kinase</keyword>
<evidence type="ECO:0000256" key="1">
    <source>
        <dbReference type="ARBA" id="ARBA00022679"/>
    </source>
</evidence>
<proteinExistence type="predicted"/>
<dbReference type="EMBL" id="JBHLUB010000025">
    <property type="protein sequence ID" value="MFC0581798.1"/>
    <property type="molecule type" value="Genomic_DNA"/>
</dbReference>
<keyword evidence="7" id="KW-1185">Reference proteome</keyword>
<comment type="caution">
    <text evidence="6">The sequence shown here is derived from an EMBL/GenBank/DDBJ whole genome shotgun (WGS) entry which is preliminary data.</text>
</comment>
<dbReference type="Pfam" id="PF18085">
    <property type="entry name" value="Mak_N_cap"/>
    <property type="match status" value="1"/>
</dbReference>
<sequence>MAIIYDAVLNPTKEHLLNDWVRRQPWFASTGADQIKHMGAYRFDDPDGEVGMETHILKDVLGNLYQVPLTYRPERVEELQHALITEMEHSILGRRWIYDASHDPVYLRSLARVLRGEQIQADEFMEKEEPGAEIEKTFIVEVEKSPGGNKLSGDDLGFLANCIDHTPNPTPGGVPGLIGHFPNSSQRYVLVRTSNPR</sequence>
<accession>A0ABV6P9P2</accession>
<dbReference type="InterPro" id="IPR040999">
    <property type="entry name" value="Mak_N_cap"/>
</dbReference>
<evidence type="ECO:0000259" key="5">
    <source>
        <dbReference type="Pfam" id="PF18085"/>
    </source>
</evidence>
<reference evidence="6 7" key="1">
    <citation type="submission" date="2024-09" db="EMBL/GenBank/DDBJ databases">
        <authorList>
            <person name="Sun Q."/>
            <person name="Mori K."/>
        </authorList>
    </citation>
    <scope>NUCLEOTIDE SEQUENCE [LARGE SCALE GENOMIC DNA]</scope>
    <source>
        <strain evidence="6 7">NCAIM B.02604</strain>
    </source>
</reference>
<evidence type="ECO:0000256" key="3">
    <source>
        <dbReference type="ARBA" id="ARBA00022777"/>
    </source>
</evidence>
<evidence type="ECO:0000256" key="4">
    <source>
        <dbReference type="ARBA" id="ARBA00022840"/>
    </source>
</evidence>
<keyword evidence="4" id="KW-0067">ATP-binding</keyword>
<keyword evidence="2" id="KW-0547">Nucleotide-binding</keyword>
<feature type="domain" description="Maltokinase N-terminal cap" evidence="5">
    <location>
        <begin position="20"/>
        <end position="103"/>
    </location>
</feature>
<evidence type="ECO:0000313" key="7">
    <source>
        <dbReference type="Proteomes" id="UP001589862"/>
    </source>
</evidence>
<dbReference type="RefSeq" id="WP_377458479.1">
    <property type="nucleotide sequence ID" value="NZ_JBHLUB010000025.1"/>
</dbReference>
<gene>
    <name evidence="6" type="ORF">ACFFFR_05300</name>
</gene>
<dbReference type="Proteomes" id="UP001589862">
    <property type="component" value="Unassembled WGS sequence"/>
</dbReference>